<sequence>MQAIQARLAARSALRCLRPPAEPGARSARRPAPSALAPPPAPAGAGPAPLQPALPLSGPAPPLRPAQTPPSAPPLPIRPRPPPAGCRSARRLPAAAPAMVNLGLSRVDDAVASKHPGLGEYAACQSNAFVKGVSTFVTGTGATFGLQMLVQRKLPYPFQWKVLLAVGGYSSLGPLKCTSVAAGSSAEVGSHWGWVAVVLGMPVPLTPAPCSPVAGSVASYWVTRVESQKCSNLWLFLETGQLPKDMGTGESPQGSRTQNRGCSAQNWRQQARVQGVGCTGLSPRHAHEGQGGKERARMQEEDAGGGGWPGGNECRGRKADTPRRAAGWKGPASDTRLADLRSGLHCLHPSCSKPQFLPPENGHRDWEQLWGVVLAVFSASYRSAQLGELQPGHRRPGARQF</sequence>
<dbReference type="InterPro" id="IPR026788">
    <property type="entry name" value="Tmem141"/>
</dbReference>
<dbReference type="Pfam" id="PF15110">
    <property type="entry name" value="TMEM141"/>
    <property type="match status" value="2"/>
</dbReference>
<evidence type="ECO:0000313" key="2">
    <source>
        <dbReference type="Ensembl" id="ENSBGRP00000011001.1"/>
    </source>
</evidence>
<feature type="region of interest" description="Disordered" evidence="1">
    <location>
        <begin position="244"/>
        <end position="333"/>
    </location>
</feature>
<dbReference type="Proteomes" id="UP000694520">
    <property type="component" value="Chromosome 9"/>
</dbReference>
<accession>A0A8B9WX39</accession>
<feature type="compositionally biased region" description="Pro residues" evidence="1">
    <location>
        <begin position="58"/>
        <end position="84"/>
    </location>
</feature>
<feature type="compositionally biased region" description="Basic and acidic residues" evidence="1">
    <location>
        <begin position="285"/>
        <end position="300"/>
    </location>
</feature>
<reference evidence="2" key="1">
    <citation type="submission" date="2019-05" db="EMBL/GenBank/DDBJ databases">
        <authorList>
            <person name="Zhang S."/>
            <person name="Liu J."/>
        </authorList>
    </citation>
    <scope>NUCLEOTIDE SEQUENCE [LARGE SCALE GENOMIC DNA]</scope>
</reference>
<name>A0A8B9WX39_BOSMU</name>
<dbReference type="PANTHER" id="PTHR47229">
    <property type="entry name" value="TRANSMEMBRANE PROTEIN 141"/>
    <property type="match status" value="1"/>
</dbReference>
<evidence type="ECO:0008006" key="4">
    <source>
        <dbReference type="Google" id="ProtNLM"/>
    </source>
</evidence>
<dbReference type="PANTHER" id="PTHR47229:SF1">
    <property type="entry name" value="TRANSMEMBRANE PROTEIN 141"/>
    <property type="match status" value="1"/>
</dbReference>
<dbReference type="GeneTree" id="ENSGT00940000153116"/>
<protein>
    <recommendedName>
        <fullName evidence="4">Transmembrane protein 141</fullName>
    </recommendedName>
</protein>
<evidence type="ECO:0000313" key="3">
    <source>
        <dbReference type="Proteomes" id="UP000694520"/>
    </source>
</evidence>
<feature type="region of interest" description="Disordered" evidence="1">
    <location>
        <begin position="15"/>
        <end position="89"/>
    </location>
</feature>
<dbReference type="InterPro" id="IPR038259">
    <property type="entry name" value="Tmem141_sf"/>
</dbReference>
<reference evidence="2" key="2">
    <citation type="submission" date="2025-08" db="UniProtKB">
        <authorList>
            <consortium name="Ensembl"/>
        </authorList>
    </citation>
    <scope>IDENTIFICATION</scope>
</reference>
<dbReference type="Gene3D" id="1.10.3350.20">
    <property type="entry name" value="Tmem141 protein family"/>
    <property type="match status" value="2"/>
</dbReference>
<feature type="compositionally biased region" description="Low complexity" evidence="1">
    <location>
        <begin position="43"/>
        <end position="57"/>
    </location>
</feature>
<feature type="compositionally biased region" description="Basic and acidic residues" evidence="1">
    <location>
        <begin position="314"/>
        <end position="323"/>
    </location>
</feature>
<feature type="compositionally biased region" description="Low complexity" evidence="1">
    <location>
        <begin position="15"/>
        <end position="35"/>
    </location>
</feature>
<dbReference type="Ensembl" id="ENSBGRT00000012640.1">
    <property type="protein sequence ID" value="ENSBGRP00000011001.1"/>
    <property type="gene ID" value="ENSBGRG00000006839.1"/>
</dbReference>
<evidence type="ECO:0000256" key="1">
    <source>
        <dbReference type="SAM" id="MobiDB-lite"/>
    </source>
</evidence>
<organism evidence="2 3">
    <name type="scientific">Bos mutus grunniens</name>
    <name type="common">Wild yak</name>
    <name type="synonym">Bos grunniens</name>
    <dbReference type="NCBI Taxonomy" id="30521"/>
    <lineage>
        <taxon>Eukaryota</taxon>
        <taxon>Metazoa</taxon>
        <taxon>Chordata</taxon>
        <taxon>Craniata</taxon>
        <taxon>Vertebrata</taxon>
        <taxon>Euteleostomi</taxon>
        <taxon>Mammalia</taxon>
        <taxon>Eutheria</taxon>
        <taxon>Laurasiatheria</taxon>
        <taxon>Artiodactyla</taxon>
        <taxon>Ruminantia</taxon>
        <taxon>Pecora</taxon>
        <taxon>Bovidae</taxon>
        <taxon>Bovinae</taxon>
        <taxon>Bos</taxon>
    </lineage>
</organism>
<feature type="compositionally biased region" description="Polar residues" evidence="1">
    <location>
        <begin position="250"/>
        <end position="272"/>
    </location>
</feature>
<dbReference type="AlphaFoldDB" id="A0A8B9WX39"/>
<reference evidence="2" key="3">
    <citation type="submission" date="2025-09" db="UniProtKB">
        <authorList>
            <consortium name="Ensembl"/>
        </authorList>
    </citation>
    <scope>IDENTIFICATION</scope>
</reference>
<keyword evidence="3" id="KW-1185">Reference proteome</keyword>
<proteinExistence type="predicted"/>